<keyword evidence="1 3" id="KW-0238">DNA-binding</keyword>
<dbReference type="PROSITE" id="PS50118">
    <property type="entry name" value="HMG_BOX_2"/>
    <property type="match status" value="1"/>
</dbReference>
<comment type="caution">
    <text evidence="5">The sequence shown here is derived from an EMBL/GenBank/DDBJ whole genome shotgun (WGS) entry which is preliminary data.</text>
</comment>
<organism evidence="5 6">
    <name type="scientific">Marasmius crinis-equi</name>
    <dbReference type="NCBI Taxonomy" id="585013"/>
    <lineage>
        <taxon>Eukaryota</taxon>
        <taxon>Fungi</taxon>
        <taxon>Dikarya</taxon>
        <taxon>Basidiomycota</taxon>
        <taxon>Agaricomycotina</taxon>
        <taxon>Agaricomycetes</taxon>
        <taxon>Agaricomycetidae</taxon>
        <taxon>Agaricales</taxon>
        <taxon>Marasmiineae</taxon>
        <taxon>Marasmiaceae</taxon>
        <taxon>Marasmius</taxon>
    </lineage>
</organism>
<dbReference type="SUPFAM" id="SSF47095">
    <property type="entry name" value="HMG-box"/>
    <property type="match status" value="2"/>
</dbReference>
<dbReference type="InterPro" id="IPR050140">
    <property type="entry name" value="SRY-related_HMG-box_TF-like"/>
</dbReference>
<evidence type="ECO:0000259" key="4">
    <source>
        <dbReference type="PROSITE" id="PS50118"/>
    </source>
</evidence>
<protein>
    <submittedName>
        <fullName evidence="5">Slightly ste11-like protein</fullName>
    </submittedName>
</protein>
<keyword evidence="2" id="KW-0804">Transcription</keyword>
<dbReference type="InterPro" id="IPR009071">
    <property type="entry name" value="HMG_box_dom"/>
</dbReference>
<accession>A0ABR3FLP5</accession>
<dbReference type="InterPro" id="IPR036910">
    <property type="entry name" value="HMG_box_dom_sf"/>
</dbReference>
<proteinExistence type="predicted"/>
<evidence type="ECO:0000313" key="6">
    <source>
        <dbReference type="Proteomes" id="UP001465976"/>
    </source>
</evidence>
<name>A0ABR3FLP5_9AGAR</name>
<feature type="DNA-binding region" description="HMG box" evidence="3">
    <location>
        <begin position="157"/>
        <end position="234"/>
    </location>
</feature>
<dbReference type="Gene3D" id="1.10.30.10">
    <property type="entry name" value="High mobility group box domain"/>
    <property type="match status" value="2"/>
</dbReference>
<dbReference type="PANTHER" id="PTHR10270">
    <property type="entry name" value="SOX TRANSCRIPTION FACTOR"/>
    <property type="match status" value="1"/>
</dbReference>
<dbReference type="SMART" id="SM00398">
    <property type="entry name" value="HMG"/>
    <property type="match status" value="2"/>
</dbReference>
<reference evidence="5 6" key="1">
    <citation type="submission" date="2024-02" db="EMBL/GenBank/DDBJ databases">
        <title>A draft genome for the cacao thread blight pathogen Marasmius crinis-equi.</title>
        <authorList>
            <person name="Cohen S.P."/>
            <person name="Baruah I.K."/>
            <person name="Amoako-Attah I."/>
            <person name="Bukari Y."/>
            <person name="Meinhardt L.W."/>
            <person name="Bailey B.A."/>
        </authorList>
    </citation>
    <scope>NUCLEOTIDE SEQUENCE [LARGE SCALE GENOMIC DNA]</scope>
    <source>
        <strain evidence="5 6">GH-76</strain>
    </source>
</reference>
<evidence type="ECO:0000256" key="3">
    <source>
        <dbReference type="PROSITE-ProRule" id="PRU00267"/>
    </source>
</evidence>
<sequence length="261" mass="29310">MSPARQPPHLASSTAHSRVRRRVNQFFLYRRDAISSGAVSSTFVDTNGEVKNRRQAEISVEVATMWRSAPEVMRVLYRMLAEVQNEDLATEDKELEHKDSTHPEASGAFTVVGQRVSASPDTHAAVDVACPCSTQHQQTTIRGTSRSRAPIPKIAKIPRPQNAFILYRRDALVSGAVTASFTREDGQRLMRTQAEMSKDIAYLWHNAPVSVKEHYNALAEQKKREHKEKYPEYRFSPKASRKANRHSAIAASTSCHCPRLS</sequence>
<gene>
    <name evidence="5" type="primary">RFG1_2</name>
    <name evidence="5" type="ORF">V5O48_005648</name>
</gene>
<dbReference type="Proteomes" id="UP001465976">
    <property type="component" value="Unassembled WGS sequence"/>
</dbReference>
<dbReference type="CDD" id="cd01389">
    <property type="entry name" value="HMG-box_ROX1-like"/>
    <property type="match status" value="1"/>
</dbReference>
<feature type="domain" description="HMG box" evidence="4">
    <location>
        <begin position="157"/>
        <end position="234"/>
    </location>
</feature>
<dbReference type="PANTHER" id="PTHR10270:SF161">
    <property type="entry name" value="SEX-DETERMINING REGION Y PROTEIN"/>
    <property type="match status" value="1"/>
</dbReference>
<evidence type="ECO:0000256" key="2">
    <source>
        <dbReference type="ARBA" id="ARBA00023163"/>
    </source>
</evidence>
<evidence type="ECO:0000256" key="1">
    <source>
        <dbReference type="ARBA" id="ARBA00023125"/>
    </source>
</evidence>
<evidence type="ECO:0000313" key="5">
    <source>
        <dbReference type="EMBL" id="KAL0576323.1"/>
    </source>
</evidence>
<dbReference type="Pfam" id="PF00505">
    <property type="entry name" value="HMG_box"/>
    <property type="match status" value="1"/>
</dbReference>
<keyword evidence="6" id="KW-1185">Reference proteome</keyword>
<keyword evidence="3" id="KW-0539">Nucleus</keyword>
<dbReference type="EMBL" id="JBAHYK010000230">
    <property type="protein sequence ID" value="KAL0576323.1"/>
    <property type="molecule type" value="Genomic_DNA"/>
</dbReference>